<proteinExistence type="predicted"/>
<keyword evidence="3" id="KW-1185">Reference proteome</keyword>
<feature type="transmembrane region" description="Helical" evidence="1">
    <location>
        <begin position="89"/>
        <end position="115"/>
    </location>
</feature>
<evidence type="ECO:0000313" key="2">
    <source>
        <dbReference type="EMBL" id="EOX96776.1"/>
    </source>
</evidence>
<dbReference type="EMBL" id="CM001879">
    <property type="protein sequence ID" value="EOX96776.1"/>
    <property type="molecule type" value="Genomic_DNA"/>
</dbReference>
<protein>
    <submittedName>
        <fullName evidence="2">UPF0182 protein jk1603, putative</fullName>
    </submittedName>
</protein>
<sequence length="120" mass="13168">MAYYAPCSCAAALSASPSHESHLAFQPLNPRPKLAPKRIPPSASTFKLRFNGTVKFERRLRLFCSNPPSGDSITEKSGDTAQGPPFPTILAGFLVFFLICWMLGSIIMWLIGVIVKFPPK</sequence>
<keyword evidence="1" id="KW-1133">Transmembrane helix</keyword>
<dbReference type="AlphaFoldDB" id="A0A061DXI1"/>
<dbReference type="HOGENOM" id="CLU_154843_0_0_1"/>
<evidence type="ECO:0000313" key="3">
    <source>
        <dbReference type="Proteomes" id="UP000026915"/>
    </source>
</evidence>
<keyword evidence="1" id="KW-0812">Transmembrane</keyword>
<keyword evidence="1" id="KW-0472">Membrane</keyword>
<name>A0A061DXI1_THECC</name>
<gene>
    <name evidence="2" type="ORF">TCM_005947</name>
</gene>
<dbReference type="Gramene" id="EOX96776">
    <property type="protein sequence ID" value="EOX96776"/>
    <property type="gene ID" value="TCM_005947"/>
</dbReference>
<dbReference type="InParanoid" id="A0A061DXI1"/>
<dbReference type="OMA" id="HESHLAF"/>
<organism evidence="2 3">
    <name type="scientific">Theobroma cacao</name>
    <name type="common">Cacao</name>
    <name type="synonym">Cocoa</name>
    <dbReference type="NCBI Taxonomy" id="3641"/>
    <lineage>
        <taxon>Eukaryota</taxon>
        <taxon>Viridiplantae</taxon>
        <taxon>Streptophyta</taxon>
        <taxon>Embryophyta</taxon>
        <taxon>Tracheophyta</taxon>
        <taxon>Spermatophyta</taxon>
        <taxon>Magnoliopsida</taxon>
        <taxon>eudicotyledons</taxon>
        <taxon>Gunneridae</taxon>
        <taxon>Pentapetalae</taxon>
        <taxon>rosids</taxon>
        <taxon>malvids</taxon>
        <taxon>Malvales</taxon>
        <taxon>Malvaceae</taxon>
        <taxon>Byttnerioideae</taxon>
        <taxon>Theobroma</taxon>
    </lineage>
</organism>
<reference evidence="2 3" key="1">
    <citation type="journal article" date="2013" name="Genome Biol.">
        <title>The genome sequence of the most widely cultivated cacao type and its use to identify candidate genes regulating pod color.</title>
        <authorList>
            <person name="Motamayor J.C."/>
            <person name="Mockaitis K."/>
            <person name="Schmutz J."/>
            <person name="Haiminen N."/>
            <person name="Iii D.L."/>
            <person name="Cornejo O."/>
            <person name="Findley S.D."/>
            <person name="Zheng P."/>
            <person name="Utro F."/>
            <person name="Royaert S."/>
            <person name="Saski C."/>
            <person name="Jenkins J."/>
            <person name="Podicheti R."/>
            <person name="Zhao M."/>
            <person name="Scheffler B.E."/>
            <person name="Stack J.C."/>
            <person name="Feltus F.A."/>
            <person name="Mustiga G.M."/>
            <person name="Amores F."/>
            <person name="Phillips W."/>
            <person name="Marelli J.P."/>
            <person name="May G.D."/>
            <person name="Shapiro H."/>
            <person name="Ma J."/>
            <person name="Bustamante C.D."/>
            <person name="Schnell R.J."/>
            <person name="Main D."/>
            <person name="Gilbert D."/>
            <person name="Parida L."/>
            <person name="Kuhn D.N."/>
        </authorList>
    </citation>
    <scope>NUCLEOTIDE SEQUENCE [LARGE SCALE GENOMIC DNA]</scope>
    <source>
        <strain evidence="3">cv. Matina 1-6</strain>
    </source>
</reference>
<accession>A0A061DXI1</accession>
<evidence type="ECO:0000256" key="1">
    <source>
        <dbReference type="SAM" id="Phobius"/>
    </source>
</evidence>
<dbReference type="Proteomes" id="UP000026915">
    <property type="component" value="Chromosome 1"/>
</dbReference>